<evidence type="ECO:0000256" key="2">
    <source>
        <dbReference type="ARBA" id="ARBA00022729"/>
    </source>
</evidence>
<evidence type="ECO:0000313" key="6">
    <source>
        <dbReference type="Proteomes" id="UP000807825"/>
    </source>
</evidence>
<evidence type="ECO:0000256" key="4">
    <source>
        <dbReference type="SAM" id="MobiDB-lite"/>
    </source>
</evidence>
<feature type="region of interest" description="Disordered" evidence="4">
    <location>
        <begin position="170"/>
        <end position="201"/>
    </location>
</feature>
<dbReference type="Pfam" id="PF03938">
    <property type="entry name" value="OmpH"/>
    <property type="match status" value="1"/>
</dbReference>
<dbReference type="PANTHER" id="PTHR35089">
    <property type="entry name" value="CHAPERONE PROTEIN SKP"/>
    <property type="match status" value="1"/>
</dbReference>
<comment type="similarity">
    <text evidence="1">Belongs to the Skp family.</text>
</comment>
<feature type="coiled-coil region" evidence="3">
    <location>
        <begin position="45"/>
        <end position="127"/>
    </location>
</feature>
<dbReference type="GO" id="GO:0050821">
    <property type="term" value="P:protein stabilization"/>
    <property type="evidence" value="ECO:0007669"/>
    <property type="project" value="TreeGrafter"/>
</dbReference>
<dbReference type="PANTHER" id="PTHR35089:SF1">
    <property type="entry name" value="CHAPERONE PROTEIN SKP"/>
    <property type="match status" value="1"/>
</dbReference>
<dbReference type="InterPro" id="IPR024930">
    <property type="entry name" value="Skp_dom_sf"/>
</dbReference>
<dbReference type="Gene3D" id="3.30.910.20">
    <property type="entry name" value="Skp domain"/>
    <property type="match status" value="1"/>
</dbReference>
<organism evidence="5 6">
    <name type="scientific">Desulfomonile tiedjei</name>
    <dbReference type="NCBI Taxonomy" id="2358"/>
    <lineage>
        <taxon>Bacteria</taxon>
        <taxon>Pseudomonadati</taxon>
        <taxon>Thermodesulfobacteriota</taxon>
        <taxon>Desulfomonilia</taxon>
        <taxon>Desulfomonilales</taxon>
        <taxon>Desulfomonilaceae</taxon>
        <taxon>Desulfomonile</taxon>
    </lineage>
</organism>
<dbReference type="SMART" id="SM00935">
    <property type="entry name" value="OmpH"/>
    <property type="match status" value="1"/>
</dbReference>
<dbReference type="InterPro" id="IPR005632">
    <property type="entry name" value="Chaperone_Skp"/>
</dbReference>
<dbReference type="EMBL" id="JACRDE010000505">
    <property type="protein sequence ID" value="MBI5251673.1"/>
    <property type="molecule type" value="Genomic_DNA"/>
</dbReference>
<dbReference type="Proteomes" id="UP000807825">
    <property type="component" value="Unassembled WGS sequence"/>
</dbReference>
<evidence type="ECO:0000256" key="3">
    <source>
        <dbReference type="SAM" id="Coils"/>
    </source>
</evidence>
<feature type="compositionally biased region" description="Low complexity" evidence="4">
    <location>
        <begin position="175"/>
        <end position="193"/>
    </location>
</feature>
<accession>A0A9D6V6M4</accession>
<keyword evidence="3" id="KW-0175">Coiled coil</keyword>
<dbReference type="AlphaFoldDB" id="A0A9D6V6M4"/>
<name>A0A9D6V6M4_9BACT</name>
<comment type="caution">
    <text evidence="5">The sequence shown here is derived from an EMBL/GenBank/DDBJ whole genome shotgun (WGS) entry which is preliminary data.</text>
</comment>
<dbReference type="GO" id="GO:0005829">
    <property type="term" value="C:cytosol"/>
    <property type="evidence" value="ECO:0007669"/>
    <property type="project" value="TreeGrafter"/>
</dbReference>
<evidence type="ECO:0000313" key="5">
    <source>
        <dbReference type="EMBL" id="MBI5251673.1"/>
    </source>
</evidence>
<dbReference type="GO" id="GO:0051082">
    <property type="term" value="F:unfolded protein binding"/>
    <property type="evidence" value="ECO:0007669"/>
    <property type="project" value="InterPro"/>
</dbReference>
<protein>
    <submittedName>
        <fullName evidence="5">OmpH family outer membrane protein</fullName>
    </submittedName>
</protein>
<reference evidence="5" key="1">
    <citation type="submission" date="2020-07" db="EMBL/GenBank/DDBJ databases">
        <title>Huge and variable diversity of episymbiotic CPR bacteria and DPANN archaea in groundwater ecosystems.</title>
        <authorList>
            <person name="He C.Y."/>
            <person name="Keren R."/>
            <person name="Whittaker M."/>
            <person name="Farag I.F."/>
            <person name="Doudna J."/>
            <person name="Cate J.H.D."/>
            <person name="Banfield J.F."/>
        </authorList>
    </citation>
    <scope>NUCLEOTIDE SEQUENCE</scope>
    <source>
        <strain evidence="5">NC_groundwater_1664_Pr3_B-0.1um_52_9</strain>
    </source>
</reference>
<sequence length="201" mass="21979">MKKYYLTAVCILLATVFVTTGISWGQEAKFGFVNLQVISRKSVKAQELQKKLVQAMESKRGALETKKKELMDLNDQLQKQGAMLKQETRDGKIKEIAGKEVEYKLAEQEAQNALQNQQREVEEVFIRDITKVISKIRAQKHLAAVLNSAALFSADDAMDITEEVIKAYDADSGDAGPAPKAKPAGPAPSAGPGKPKPAPPK</sequence>
<evidence type="ECO:0000256" key="1">
    <source>
        <dbReference type="ARBA" id="ARBA00009091"/>
    </source>
</evidence>
<gene>
    <name evidence="5" type="ORF">HY912_19445</name>
</gene>
<proteinExistence type="inferred from homology"/>
<dbReference type="SUPFAM" id="SSF111384">
    <property type="entry name" value="OmpH-like"/>
    <property type="match status" value="1"/>
</dbReference>
<keyword evidence="2" id="KW-0732">Signal</keyword>